<name>A0A0J9EKQ2_AJEDA</name>
<reference evidence="1" key="1">
    <citation type="submission" date="2010-03" db="EMBL/GenBank/DDBJ databases">
        <title>Annotation of Blastomyces dermatitidis strain ATCC 18188.</title>
        <authorList>
            <consortium name="The Broad Institute Genome Sequencing Platform"/>
            <consortium name="Broad Institute Genome Sequencing Center for Infectious Disease."/>
            <person name="Cuomo C."/>
            <person name="Klein B."/>
            <person name="Sullivan T."/>
            <person name="Heitman J."/>
            <person name="Young S."/>
            <person name="Zeng Q."/>
            <person name="Gargeya S."/>
            <person name="Alvarado L."/>
            <person name="Berlin A.M."/>
            <person name="Chapman S.B."/>
            <person name="Chen Z."/>
            <person name="Freedman E."/>
            <person name="Gellesch M."/>
            <person name="Goldberg J."/>
            <person name="Griggs A."/>
            <person name="Gujja S."/>
            <person name="Heilman E."/>
            <person name="Heiman D."/>
            <person name="Howarth C."/>
            <person name="Mehta T."/>
            <person name="Neiman D."/>
            <person name="Pearson M."/>
            <person name="Roberts A."/>
            <person name="Saif S."/>
            <person name="Shea T."/>
            <person name="Shenoy N."/>
            <person name="Sisk P."/>
            <person name="Stolte C."/>
            <person name="Sykes S."/>
            <person name="White J."/>
            <person name="Yandava C."/>
            <person name="Haas B."/>
            <person name="Nusbaum C."/>
            <person name="Birren B."/>
        </authorList>
    </citation>
    <scope>NUCLEOTIDE SEQUENCE</scope>
    <source>
        <strain evidence="1">ATCC 18188</strain>
    </source>
</reference>
<dbReference type="Proteomes" id="UP000007802">
    <property type="component" value="Unassembled WGS sequence"/>
</dbReference>
<dbReference type="AlphaFoldDB" id="A0A0J9EKQ2"/>
<proteinExistence type="predicted"/>
<organism evidence="1">
    <name type="scientific">Ajellomyces dermatitidis (strain ATCC 18188 / CBS 674.68)</name>
    <name type="common">Blastomyces dermatitidis</name>
    <dbReference type="NCBI Taxonomy" id="653446"/>
    <lineage>
        <taxon>Eukaryota</taxon>
        <taxon>Fungi</taxon>
        <taxon>Dikarya</taxon>
        <taxon>Ascomycota</taxon>
        <taxon>Pezizomycotina</taxon>
        <taxon>Eurotiomycetes</taxon>
        <taxon>Eurotiomycetidae</taxon>
        <taxon>Onygenales</taxon>
        <taxon>Ajellomycetaceae</taxon>
        <taxon>Blastomyces</taxon>
    </lineage>
</organism>
<accession>A0A0J9EKQ2</accession>
<sequence>MRITPSRFLPRLINWTASDIHCVYFQFKLRAGANRLFGRAPPVWLVTPRRTTPRKCQNIRPLSFFYIITKLECSRSLWQNPKAMSS</sequence>
<dbReference type="EMBL" id="GG749409">
    <property type="protein sequence ID" value="KMW66712.1"/>
    <property type="molecule type" value="Genomic_DNA"/>
</dbReference>
<protein>
    <submittedName>
        <fullName evidence="1">Uncharacterized protein</fullName>
    </submittedName>
</protein>
<gene>
    <name evidence="1" type="ORF">BDDG_11686</name>
</gene>
<evidence type="ECO:0000313" key="1">
    <source>
        <dbReference type="EMBL" id="KMW66712.1"/>
    </source>
</evidence>